<protein>
    <submittedName>
        <fullName evidence="2">Uncharacterized protein</fullName>
    </submittedName>
</protein>
<proteinExistence type="predicted"/>
<dbReference type="Proteomes" id="UP001169027">
    <property type="component" value="Unassembled WGS sequence"/>
</dbReference>
<keyword evidence="3" id="KW-1185">Reference proteome</keyword>
<feature type="region of interest" description="Disordered" evidence="1">
    <location>
        <begin position="1"/>
        <end position="46"/>
    </location>
</feature>
<evidence type="ECO:0000313" key="3">
    <source>
        <dbReference type="Proteomes" id="UP001169027"/>
    </source>
</evidence>
<feature type="compositionally biased region" description="Basic and acidic residues" evidence="1">
    <location>
        <begin position="18"/>
        <end position="30"/>
    </location>
</feature>
<accession>A0ABT8SE32</accession>
<sequence>MTDYGALPASNAPAPTRQPRDGMPVDDRTRTATGSPGDPESRFGAAASILDRLDTRPLALRLRRRPWWRFW</sequence>
<gene>
    <name evidence="2" type="ORF">Q2T77_25875</name>
</gene>
<dbReference type="EMBL" id="JAUKVY010000022">
    <property type="protein sequence ID" value="MDO1535716.1"/>
    <property type="molecule type" value="Genomic_DNA"/>
</dbReference>
<reference evidence="2" key="1">
    <citation type="submission" date="2023-06" db="EMBL/GenBank/DDBJ databases">
        <authorList>
            <person name="Jiang Y."/>
            <person name="Liu Q."/>
        </authorList>
    </citation>
    <scope>NUCLEOTIDE SEQUENCE</scope>
    <source>
        <strain evidence="2">CGMCC 1.12090</strain>
    </source>
</reference>
<comment type="caution">
    <text evidence="2">The sequence shown here is derived from an EMBL/GenBank/DDBJ whole genome shotgun (WGS) entry which is preliminary data.</text>
</comment>
<dbReference type="RefSeq" id="WP_286536397.1">
    <property type="nucleotide sequence ID" value="NZ_JAUJZH010000022.1"/>
</dbReference>
<evidence type="ECO:0000256" key="1">
    <source>
        <dbReference type="SAM" id="MobiDB-lite"/>
    </source>
</evidence>
<name>A0ABT8SE32_9BURK</name>
<organism evidence="2 3">
    <name type="scientific">Variovorax ginsengisoli</name>
    <dbReference type="NCBI Taxonomy" id="363844"/>
    <lineage>
        <taxon>Bacteria</taxon>
        <taxon>Pseudomonadati</taxon>
        <taxon>Pseudomonadota</taxon>
        <taxon>Betaproteobacteria</taxon>
        <taxon>Burkholderiales</taxon>
        <taxon>Comamonadaceae</taxon>
        <taxon>Variovorax</taxon>
    </lineage>
</organism>
<evidence type="ECO:0000313" key="2">
    <source>
        <dbReference type="EMBL" id="MDO1535716.1"/>
    </source>
</evidence>